<evidence type="ECO:0000256" key="4">
    <source>
        <dbReference type="ARBA" id="ARBA00023125"/>
    </source>
</evidence>
<organism evidence="7 8">
    <name type="scientific">Dinoponera quadriceps</name>
    <name type="common">South American ant</name>
    <dbReference type="NCBI Taxonomy" id="609295"/>
    <lineage>
        <taxon>Eukaryota</taxon>
        <taxon>Metazoa</taxon>
        <taxon>Ecdysozoa</taxon>
        <taxon>Arthropoda</taxon>
        <taxon>Hexapoda</taxon>
        <taxon>Insecta</taxon>
        <taxon>Pterygota</taxon>
        <taxon>Neoptera</taxon>
        <taxon>Endopterygota</taxon>
        <taxon>Hymenoptera</taxon>
        <taxon>Apocrita</taxon>
        <taxon>Aculeata</taxon>
        <taxon>Formicoidea</taxon>
        <taxon>Formicidae</taxon>
        <taxon>Ponerinae</taxon>
        <taxon>Ponerini</taxon>
        <taxon>Dinoponera</taxon>
    </lineage>
</organism>
<dbReference type="KEGG" id="dqu:106743472"/>
<dbReference type="SMART" id="SM00692">
    <property type="entry name" value="DM3"/>
    <property type="match status" value="1"/>
</dbReference>
<keyword evidence="2 5" id="KW-0863">Zinc-finger</keyword>
<dbReference type="SUPFAM" id="SSF57716">
    <property type="entry name" value="Glucocorticoid receptor-like (DNA-binding domain)"/>
    <property type="match status" value="1"/>
</dbReference>
<feature type="domain" description="THAP-type" evidence="6">
    <location>
        <begin position="1"/>
        <end position="81"/>
    </location>
</feature>
<name>A0A6P3X3K5_DINQU</name>
<dbReference type="PANTHER" id="PTHR46600">
    <property type="entry name" value="THAP DOMAIN-CONTAINING"/>
    <property type="match status" value="1"/>
</dbReference>
<gene>
    <name evidence="8" type="primary">LOC106743472</name>
</gene>
<proteinExistence type="predicted"/>
<dbReference type="Proteomes" id="UP000515204">
    <property type="component" value="Unplaced"/>
</dbReference>
<keyword evidence="7" id="KW-1185">Reference proteome</keyword>
<keyword evidence="4 5" id="KW-0238">DNA-binding</keyword>
<dbReference type="RefSeq" id="XP_014472817.1">
    <property type="nucleotide sequence ID" value="XM_014617331.1"/>
</dbReference>
<dbReference type="PROSITE" id="PS50950">
    <property type="entry name" value="ZF_THAP"/>
    <property type="match status" value="1"/>
</dbReference>
<dbReference type="GO" id="GO:0043565">
    <property type="term" value="F:sequence-specific DNA binding"/>
    <property type="evidence" value="ECO:0007669"/>
    <property type="project" value="InterPro"/>
</dbReference>
<dbReference type="GO" id="GO:0008270">
    <property type="term" value="F:zinc ion binding"/>
    <property type="evidence" value="ECO:0007669"/>
    <property type="project" value="UniProtKB-KW"/>
</dbReference>
<evidence type="ECO:0000313" key="7">
    <source>
        <dbReference type="Proteomes" id="UP000515204"/>
    </source>
</evidence>
<sequence length="271" mass="31605">MVQNCCVPGCKNVWRPNSCIAYHTFPLKNKARFVQWMQVDELKDINVNPGKRICSAHFTPDSFEEFCSVKRLKRNAVPSLFGEAVRIIDDSSTEIIEIWEEICTDSISEDTVTVLNEVTKIEQKTRQEVETRQKIDQEMRQEIDQEIKQKTPLSSTEEYDFSVSIITEVEQNVEQETGQEIDQETERETLLSSVEHDLPIANTVETKDASVQTLSVYYEFREEMWNLRKKIAMLRWQIKQRDLNISNTQKLINRLINIRDSKRNTDPPAGE</sequence>
<accession>A0A6P3X3K5</accession>
<evidence type="ECO:0000256" key="1">
    <source>
        <dbReference type="ARBA" id="ARBA00022723"/>
    </source>
</evidence>
<dbReference type="AlphaFoldDB" id="A0A6P3X3K5"/>
<keyword evidence="3" id="KW-0862">Zinc</keyword>
<dbReference type="InterPro" id="IPR006612">
    <property type="entry name" value="THAP_Znf"/>
</dbReference>
<protein>
    <submittedName>
        <fullName evidence="8">THAP domain-containing protein 1-like isoform X1</fullName>
    </submittedName>
</protein>
<dbReference type="Pfam" id="PF05485">
    <property type="entry name" value="THAP"/>
    <property type="match status" value="1"/>
</dbReference>
<evidence type="ECO:0000256" key="2">
    <source>
        <dbReference type="ARBA" id="ARBA00022771"/>
    </source>
</evidence>
<keyword evidence="1" id="KW-0479">Metal-binding</keyword>
<evidence type="ECO:0000313" key="8">
    <source>
        <dbReference type="RefSeq" id="XP_014472817.1"/>
    </source>
</evidence>
<dbReference type="SMART" id="SM00980">
    <property type="entry name" value="THAP"/>
    <property type="match status" value="1"/>
</dbReference>
<evidence type="ECO:0000259" key="6">
    <source>
        <dbReference type="PROSITE" id="PS50950"/>
    </source>
</evidence>
<dbReference type="PANTHER" id="PTHR46600:SF11">
    <property type="entry name" value="THAP DOMAIN-CONTAINING PROTEIN 10"/>
    <property type="match status" value="1"/>
</dbReference>
<reference evidence="8" key="1">
    <citation type="submission" date="2025-08" db="UniProtKB">
        <authorList>
            <consortium name="RefSeq"/>
        </authorList>
    </citation>
    <scope>IDENTIFICATION</scope>
</reference>
<evidence type="ECO:0000256" key="5">
    <source>
        <dbReference type="PROSITE-ProRule" id="PRU00309"/>
    </source>
</evidence>
<dbReference type="OrthoDB" id="7551222at2759"/>
<dbReference type="InterPro" id="IPR026516">
    <property type="entry name" value="THAP1/10"/>
</dbReference>
<dbReference type="GeneID" id="106743472"/>
<evidence type="ECO:0000256" key="3">
    <source>
        <dbReference type="ARBA" id="ARBA00022833"/>
    </source>
</evidence>